<evidence type="ECO:0000256" key="2">
    <source>
        <dbReference type="ARBA" id="ARBA00022517"/>
    </source>
</evidence>
<evidence type="ECO:0000256" key="4">
    <source>
        <dbReference type="ARBA" id="ARBA00023186"/>
    </source>
</evidence>
<evidence type="ECO:0000313" key="7">
    <source>
        <dbReference type="EMBL" id="QFU75508.1"/>
    </source>
</evidence>
<feature type="domain" description="RimM N-terminal" evidence="6">
    <location>
        <begin position="11"/>
        <end position="90"/>
    </location>
</feature>
<dbReference type="HAMAP" id="MF_00014">
    <property type="entry name" value="Ribosome_mat_RimM"/>
    <property type="match status" value="1"/>
</dbReference>
<dbReference type="SUPFAM" id="SSF50447">
    <property type="entry name" value="Translation proteins"/>
    <property type="match status" value="1"/>
</dbReference>
<dbReference type="SUPFAM" id="SSF50346">
    <property type="entry name" value="PRC-barrel domain"/>
    <property type="match status" value="1"/>
</dbReference>
<proteinExistence type="inferred from homology"/>
<evidence type="ECO:0000313" key="8">
    <source>
        <dbReference type="Proteomes" id="UP000326287"/>
    </source>
</evidence>
<dbReference type="NCBIfam" id="TIGR02273">
    <property type="entry name" value="16S_RimM"/>
    <property type="match status" value="1"/>
</dbReference>
<keyword evidence="2 5" id="KW-0690">Ribosome biogenesis</keyword>
<protein>
    <recommendedName>
        <fullName evidence="5">Ribosome maturation factor RimM</fullName>
    </recommendedName>
</protein>
<comment type="subcellular location">
    <subcellularLocation>
        <location evidence="5">Cytoplasm</location>
    </subcellularLocation>
</comment>
<comment type="domain">
    <text evidence="5">The PRC barrel domain binds ribosomal protein uS19.</text>
</comment>
<evidence type="ECO:0000256" key="3">
    <source>
        <dbReference type="ARBA" id="ARBA00022552"/>
    </source>
</evidence>
<dbReference type="GO" id="GO:0042274">
    <property type="term" value="P:ribosomal small subunit biogenesis"/>
    <property type="evidence" value="ECO:0007669"/>
    <property type="project" value="UniProtKB-UniRule"/>
</dbReference>
<dbReference type="Proteomes" id="UP000326287">
    <property type="component" value="Chromosome"/>
</dbReference>
<dbReference type="InterPro" id="IPR011033">
    <property type="entry name" value="PRC_barrel-like_sf"/>
</dbReference>
<dbReference type="OrthoDB" id="9783509at2"/>
<dbReference type="Gene3D" id="2.40.30.60">
    <property type="entry name" value="RimM"/>
    <property type="match status" value="1"/>
</dbReference>
<dbReference type="InterPro" id="IPR009000">
    <property type="entry name" value="Transl_B-barrel_sf"/>
</dbReference>
<keyword evidence="8" id="KW-1185">Reference proteome</keyword>
<dbReference type="InterPro" id="IPR002676">
    <property type="entry name" value="RimM_N"/>
</dbReference>
<dbReference type="Gene3D" id="2.30.30.240">
    <property type="entry name" value="PRC-barrel domain"/>
    <property type="match status" value="1"/>
</dbReference>
<keyword evidence="4 5" id="KW-0143">Chaperone</keyword>
<dbReference type="AlphaFoldDB" id="A0A5P9NKM4"/>
<comment type="function">
    <text evidence="5">An accessory protein needed during the final step in the assembly of 30S ribosomal subunit, possibly for assembly of the head region. Essential for efficient processing of 16S rRNA. May be needed both before and after RbfA during the maturation of 16S rRNA. It has affinity for free ribosomal 30S subunits but not for 70S ribosomes.</text>
</comment>
<dbReference type="KEGG" id="halc:EY643_07495"/>
<sequence>MSDPGANALTAGKITGPYGVKGWVKIHSFTDPEENLFRFGAWQLERRGSLETVEFDEWKRHGKGMVAHIAGVDDRTVAESFKGLQIVVEANSLPSLEEGDFYWHQLQGLQVWGREPRATTDEPDKDRVLLGTVDYLIETGANDVLVVKASESSIDDRERLIPYLPGDVVSRVSLEQGVVEVDWYLEE</sequence>
<comment type="similarity">
    <text evidence="5">Belongs to the RimM family.</text>
</comment>
<dbReference type="EMBL" id="CP036422">
    <property type="protein sequence ID" value="QFU75508.1"/>
    <property type="molecule type" value="Genomic_DNA"/>
</dbReference>
<dbReference type="InterPro" id="IPR011961">
    <property type="entry name" value="RimM"/>
</dbReference>
<dbReference type="GO" id="GO:0005840">
    <property type="term" value="C:ribosome"/>
    <property type="evidence" value="ECO:0007669"/>
    <property type="project" value="InterPro"/>
</dbReference>
<evidence type="ECO:0000259" key="6">
    <source>
        <dbReference type="Pfam" id="PF01782"/>
    </source>
</evidence>
<gene>
    <name evidence="5 7" type="primary">rimM</name>
    <name evidence="7" type="ORF">EY643_07495</name>
</gene>
<evidence type="ECO:0000256" key="1">
    <source>
        <dbReference type="ARBA" id="ARBA00022490"/>
    </source>
</evidence>
<dbReference type="PANTHER" id="PTHR33692:SF1">
    <property type="entry name" value="RIBOSOME MATURATION FACTOR RIMM"/>
    <property type="match status" value="1"/>
</dbReference>
<dbReference type="PANTHER" id="PTHR33692">
    <property type="entry name" value="RIBOSOME MATURATION FACTOR RIMM"/>
    <property type="match status" value="1"/>
</dbReference>
<dbReference type="RefSeq" id="WP_152661615.1">
    <property type="nucleotide sequence ID" value="NZ_CP036422.1"/>
</dbReference>
<keyword evidence="3 5" id="KW-0698">rRNA processing</keyword>
<dbReference type="GO" id="GO:0043022">
    <property type="term" value="F:ribosome binding"/>
    <property type="evidence" value="ECO:0007669"/>
    <property type="project" value="InterPro"/>
</dbReference>
<organism evidence="7 8">
    <name type="scientific">Halioglobus maricola</name>
    <dbReference type="NCBI Taxonomy" id="2601894"/>
    <lineage>
        <taxon>Bacteria</taxon>
        <taxon>Pseudomonadati</taxon>
        <taxon>Pseudomonadota</taxon>
        <taxon>Gammaproteobacteria</taxon>
        <taxon>Cellvibrionales</taxon>
        <taxon>Halieaceae</taxon>
        <taxon>Halioglobus</taxon>
    </lineage>
</organism>
<reference evidence="7 8" key="1">
    <citation type="submission" date="2019-02" db="EMBL/GenBank/DDBJ databases">
        <authorList>
            <person name="Li S.-H."/>
        </authorList>
    </citation>
    <scope>NUCLEOTIDE SEQUENCE [LARGE SCALE GENOMIC DNA]</scope>
    <source>
        <strain evidence="7 8">IMCC14385</strain>
    </source>
</reference>
<dbReference type="GO" id="GO:0005737">
    <property type="term" value="C:cytoplasm"/>
    <property type="evidence" value="ECO:0007669"/>
    <property type="project" value="UniProtKB-SubCell"/>
</dbReference>
<evidence type="ECO:0000256" key="5">
    <source>
        <dbReference type="HAMAP-Rule" id="MF_00014"/>
    </source>
</evidence>
<dbReference type="Pfam" id="PF01782">
    <property type="entry name" value="RimM"/>
    <property type="match status" value="1"/>
</dbReference>
<dbReference type="GO" id="GO:0006364">
    <property type="term" value="P:rRNA processing"/>
    <property type="evidence" value="ECO:0007669"/>
    <property type="project" value="UniProtKB-UniRule"/>
</dbReference>
<dbReference type="InterPro" id="IPR036976">
    <property type="entry name" value="RimM_N_sf"/>
</dbReference>
<name>A0A5P9NKM4_9GAMM</name>
<comment type="subunit">
    <text evidence="5">Binds ribosomal protein uS19.</text>
</comment>
<accession>A0A5P9NKM4</accession>
<keyword evidence="1 5" id="KW-0963">Cytoplasm</keyword>